<dbReference type="GO" id="GO:0016747">
    <property type="term" value="F:acyltransferase activity, transferring groups other than amino-acyl groups"/>
    <property type="evidence" value="ECO:0007669"/>
    <property type="project" value="InterPro"/>
</dbReference>
<protein>
    <recommendedName>
        <fullName evidence="4">Nose resistant-to-fluoxetine protein N-terminal domain-containing protein</fullName>
    </recommendedName>
</protein>
<evidence type="ECO:0000256" key="1">
    <source>
        <dbReference type="SAM" id="MobiDB-lite"/>
    </source>
</evidence>
<feature type="transmembrane region" description="Helical" evidence="2">
    <location>
        <begin position="330"/>
        <end position="351"/>
    </location>
</feature>
<proteinExistence type="predicted"/>
<keyword evidence="3" id="KW-0732">Signal</keyword>
<feature type="transmembrane region" description="Helical" evidence="2">
    <location>
        <begin position="516"/>
        <end position="534"/>
    </location>
</feature>
<evidence type="ECO:0000256" key="2">
    <source>
        <dbReference type="SAM" id="Phobius"/>
    </source>
</evidence>
<evidence type="ECO:0000259" key="4">
    <source>
        <dbReference type="SMART" id="SM00703"/>
    </source>
</evidence>
<evidence type="ECO:0000313" key="6">
    <source>
        <dbReference type="Proteomes" id="UP000298663"/>
    </source>
</evidence>
<dbReference type="PANTHER" id="PTHR11161">
    <property type="entry name" value="O-ACYLTRANSFERASE"/>
    <property type="match status" value="1"/>
</dbReference>
<feature type="signal peptide" evidence="3">
    <location>
        <begin position="1"/>
        <end position="16"/>
    </location>
</feature>
<feature type="transmembrane region" description="Helical" evidence="2">
    <location>
        <begin position="218"/>
        <end position="240"/>
    </location>
</feature>
<dbReference type="EMBL" id="AZBU02000003">
    <property type="protein sequence ID" value="TKR86527.1"/>
    <property type="molecule type" value="Genomic_DNA"/>
</dbReference>
<feature type="compositionally biased region" description="Basic and acidic residues" evidence="1">
    <location>
        <begin position="700"/>
        <end position="709"/>
    </location>
</feature>
<feature type="transmembrane region" description="Helical" evidence="2">
    <location>
        <begin position="543"/>
        <end position="568"/>
    </location>
</feature>
<feature type="transmembrane region" description="Helical" evidence="2">
    <location>
        <begin position="658"/>
        <end position="677"/>
    </location>
</feature>
<feature type="domain" description="Nose resistant-to-fluoxetine protein N-terminal" evidence="4">
    <location>
        <begin position="90"/>
        <end position="207"/>
    </location>
</feature>
<keyword evidence="2" id="KW-1133">Transmembrane helix</keyword>
<keyword evidence="6" id="KW-1185">Reference proteome</keyword>
<reference evidence="5 6" key="1">
    <citation type="journal article" date="2015" name="Genome Biol.">
        <title>Comparative genomics of Steinernema reveals deeply conserved gene regulatory networks.</title>
        <authorList>
            <person name="Dillman A.R."/>
            <person name="Macchietto M."/>
            <person name="Porter C.F."/>
            <person name="Rogers A."/>
            <person name="Williams B."/>
            <person name="Antoshechkin I."/>
            <person name="Lee M.M."/>
            <person name="Goodwin Z."/>
            <person name="Lu X."/>
            <person name="Lewis E.E."/>
            <person name="Goodrich-Blair H."/>
            <person name="Stock S.P."/>
            <person name="Adams B.J."/>
            <person name="Sternberg P.W."/>
            <person name="Mortazavi A."/>
        </authorList>
    </citation>
    <scope>NUCLEOTIDE SEQUENCE [LARGE SCALE GENOMIC DNA]</scope>
    <source>
        <strain evidence="5 6">ALL</strain>
    </source>
</reference>
<dbReference type="InterPro" id="IPR006621">
    <property type="entry name" value="Nose-resist-to-fluoxetine_N"/>
</dbReference>
<reference evidence="5 6" key="2">
    <citation type="journal article" date="2019" name="G3 (Bethesda)">
        <title>Hybrid Assembly of the Genome of the Entomopathogenic Nematode Steinernema carpocapsae Identifies the X-Chromosome.</title>
        <authorList>
            <person name="Serra L."/>
            <person name="Macchietto M."/>
            <person name="Macias-Munoz A."/>
            <person name="McGill C.J."/>
            <person name="Rodriguez I.M."/>
            <person name="Rodriguez B."/>
            <person name="Murad R."/>
            <person name="Mortazavi A."/>
        </authorList>
    </citation>
    <scope>NUCLEOTIDE SEQUENCE [LARGE SCALE GENOMIC DNA]</scope>
    <source>
        <strain evidence="5 6">ALL</strain>
    </source>
</reference>
<organism evidence="5 6">
    <name type="scientific">Steinernema carpocapsae</name>
    <name type="common">Entomopathogenic nematode</name>
    <dbReference type="NCBI Taxonomy" id="34508"/>
    <lineage>
        <taxon>Eukaryota</taxon>
        <taxon>Metazoa</taxon>
        <taxon>Ecdysozoa</taxon>
        <taxon>Nematoda</taxon>
        <taxon>Chromadorea</taxon>
        <taxon>Rhabditida</taxon>
        <taxon>Tylenchina</taxon>
        <taxon>Panagrolaimomorpha</taxon>
        <taxon>Strongyloidoidea</taxon>
        <taxon>Steinernematidae</taxon>
        <taxon>Steinernema</taxon>
    </lineage>
</organism>
<feature type="region of interest" description="Disordered" evidence="1">
    <location>
        <begin position="700"/>
        <end position="743"/>
    </location>
</feature>
<comment type="caution">
    <text evidence="5">The sequence shown here is derived from an EMBL/GenBank/DDBJ whole genome shotgun (WGS) entry which is preliminary data.</text>
</comment>
<keyword evidence="2" id="KW-0472">Membrane</keyword>
<evidence type="ECO:0000313" key="5">
    <source>
        <dbReference type="EMBL" id="TKR86527.1"/>
    </source>
</evidence>
<feature type="transmembrane region" description="Helical" evidence="2">
    <location>
        <begin position="588"/>
        <end position="604"/>
    </location>
</feature>
<name>A0A4U5NSH9_STECR</name>
<dbReference type="InterPro" id="IPR052728">
    <property type="entry name" value="O2_lipid_transport_reg"/>
</dbReference>
<feature type="transmembrane region" description="Helical" evidence="2">
    <location>
        <begin position="616"/>
        <end position="638"/>
    </location>
</feature>
<dbReference type="Pfam" id="PF01757">
    <property type="entry name" value="Acyl_transf_3"/>
    <property type="match status" value="1"/>
</dbReference>
<feature type="compositionally biased region" description="Basic and acidic residues" evidence="1">
    <location>
        <begin position="729"/>
        <end position="743"/>
    </location>
</feature>
<dbReference type="AlphaFoldDB" id="A0A4U5NSH9"/>
<feature type="chain" id="PRO_5020319040" description="Nose resistant-to-fluoxetine protein N-terminal domain-containing protein" evidence="3">
    <location>
        <begin position="17"/>
        <end position="743"/>
    </location>
</feature>
<dbReference type="InterPro" id="IPR002656">
    <property type="entry name" value="Acyl_transf_3_dom"/>
</dbReference>
<dbReference type="Proteomes" id="UP000298663">
    <property type="component" value="Unassembled WGS sequence"/>
</dbReference>
<feature type="transmembrane region" description="Helical" evidence="2">
    <location>
        <begin position="436"/>
        <end position="455"/>
    </location>
</feature>
<accession>A0A4U5NSH9</accession>
<keyword evidence="2" id="KW-0812">Transmembrane</keyword>
<feature type="transmembrane region" description="Helical" evidence="2">
    <location>
        <begin position="288"/>
        <end position="310"/>
    </location>
</feature>
<evidence type="ECO:0000256" key="3">
    <source>
        <dbReference type="SAM" id="SignalP"/>
    </source>
</evidence>
<dbReference type="PANTHER" id="PTHR11161:SF55">
    <property type="entry name" value="NOSE RESISTANT-TO-FLUOXETINE PROTEIN N-TERMINAL DOMAIN-CONTAINING PROTEIN"/>
    <property type="match status" value="1"/>
</dbReference>
<feature type="transmembrane region" description="Helical" evidence="2">
    <location>
        <begin position="462"/>
        <end position="486"/>
    </location>
</feature>
<sequence>MRLLTALLLLALGASAVENGIGMNRMVSRLKQLKDAREHDSYYELFSAPTIHELFQANNSDICKSSLSDGCYTDFEAIYNVFKAWMGNPKMLMNGLELAAMQLIDATGKIPPGLFHGAHNFIGSYSECIAVDATYKDSNTNSTRHLKGSYNRIIFGVNGMCTAKHTGKLGWDLCLPNSCANNKDLRNLMNCINPTWSKRVCDVKTTKDQQVPYDAGTWIMVTIMSAIAITGILAAIYDYFGLPHHKNLPYVKSFGMKVFLSFSFYTNICEIFNTDNAKKAGQISPIHCIRFFSMCWVILGHTLGVFLAYSNNPMDVMAELQYISTQIITNAYYAVDSFLFLSGLLVAYMWFKMYNRNKRQTMSAPAWILFYVHRLLRLSPPYYIAILFYTFVFRTFLFNMPVYMTEVIPDPCPKNWWVNLLYLNNFINYDEQCYLVSWYLSTDLQIYIFSPLILIPMAIRPIFGFISAAGLFLASTAANLATVYTLDYPPSDYPYGPMDQKEKHSDMYTMLIYDAPWIRCQPYIIGMMTGYLLIQKPKMRINWIFNLVMWVVTAGLMAACTLTLFDWARGTEINITSRAMYSALSKPAWGLALAWIIISCFYGYGGPINSFMSWEIWVPLGRLSYCAYLIHICVIVYVTGLNETALIWSNFSQSTVSFIIPVIGLTYFFSIFWSAAFEISLGKVEGLLIGNLRASRAPRAPREPLKADGMETAVSSKEGIPIENGANQRKPEELVEHPKDVRF</sequence>
<dbReference type="OrthoDB" id="207378at2759"/>
<feature type="transmembrane region" description="Helical" evidence="2">
    <location>
        <begin position="382"/>
        <end position="404"/>
    </location>
</feature>
<dbReference type="SMART" id="SM00703">
    <property type="entry name" value="NRF"/>
    <property type="match status" value="1"/>
</dbReference>
<dbReference type="Pfam" id="PF20146">
    <property type="entry name" value="NRF"/>
    <property type="match status" value="1"/>
</dbReference>
<gene>
    <name evidence="5" type="ORF">L596_011104</name>
</gene>